<dbReference type="Gene3D" id="3.40.50.1000">
    <property type="entry name" value="HAD superfamily/HAD-like"/>
    <property type="match status" value="1"/>
</dbReference>
<dbReference type="NCBIfam" id="TIGR00099">
    <property type="entry name" value="Cof-subfamily"/>
    <property type="match status" value="1"/>
</dbReference>
<dbReference type="PANTHER" id="PTHR10000:SF25">
    <property type="entry name" value="PHOSPHATASE YKRA-RELATED"/>
    <property type="match status" value="1"/>
</dbReference>
<name>A0A6A0BEN9_9LACT</name>
<evidence type="ECO:0000313" key="2">
    <source>
        <dbReference type="Proteomes" id="UP000480303"/>
    </source>
</evidence>
<dbReference type="RefSeq" id="WP_172209672.1">
    <property type="nucleotide sequence ID" value="NZ_BLLI01000067.1"/>
</dbReference>
<dbReference type="InterPro" id="IPR036412">
    <property type="entry name" value="HAD-like_sf"/>
</dbReference>
<gene>
    <name evidence="1" type="primary">yjbC</name>
    <name evidence="1" type="ORF">Hs30E_17870</name>
</gene>
<reference evidence="1 2" key="1">
    <citation type="submission" date="2020-02" db="EMBL/GenBank/DDBJ databases">
        <title>Draft genome sequence of Lactococcus sp. Hs30E4-3.</title>
        <authorList>
            <person name="Noda S."/>
            <person name="Yuki M."/>
            <person name="Ohkuma M."/>
        </authorList>
    </citation>
    <scope>NUCLEOTIDE SEQUENCE [LARGE SCALE GENOMIC DNA]</scope>
    <source>
        <strain evidence="1 2">Hs30E4-3</strain>
    </source>
</reference>
<dbReference type="InterPro" id="IPR006379">
    <property type="entry name" value="HAD-SF_hydro_IIB"/>
</dbReference>
<dbReference type="SUPFAM" id="SSF56784">
    <property type="entry name" value="HAD-like"/>
    <property type="match status" value="1"/>
</dbReference>
<dbReference type="AlphaFoldDB" id="A0A6A0BEN9"/>
<comment type="caution">
    <text evidence="1">The sequence shown here is derived from an EMBL/GenBank/DDBJ whole genome shotgun (WGS) entry which is preliminary data.</text>
</comment>
<dbReference type="PANTHER" id="PTHR10000">
    <property type="entry name" value="PHOSPHOSERINE PHOSPHATASE"/>
    <property type="match status" value="1"/>
</dbReference>
<dbReference type="InterPro" id="IPR000150">
    <property type="entry name" value="Cof"/>
</dbReference>
<dbReference type="GO" id="GO:0000287">
    <property type="term" value="F:magnesium ion binding"/>
    <property type="evidence" value="ECO:0007669"/>
    <property type="project" value="TreeGrafter"/>
</dbReference>
<dbReference type="Proteomes" id="UP000480303">
    <property type="component" value="Unassembled WGS sequence"/>
</dbReference>
<dbReference type="Gene3D" id="3.30.1240.10">
    <property type="match status" value="1"/>
</dbReference>
<protein>
    <submittedName>
        <fullName evidence="1">Hydrolase</fullName>
    </submittedName>
</protein>
<dbReference type="SFLD" id="SFLDG01140">
    <property type="entry name" value="C2.B:_Phosphomannomutase_and_P"/>
    <property type="match status" value="1"/>
</dbReference>
<sequence>MENLIEKASKIKVIFFDIDDTLRVKDTGIMPKSVNRVFEALREKGILTGIATGRNFFGVIPEIRALKPDFFVTANGSHVEDKAGNFIYDQPLPQAVVTDLVEWLRSTDEAYVFYGANEVIASNDDAITRNALDSIYGKMPVDKDYFLKAPVYQLLSVSEHDERLVLPDNLTDKVRMVRWHKNSSDIVPMTGSKAIGVSHVLDKLGLTAENLMTFGDELNDIELFDYAGLAVAMKVSHPTILEKADYVTDSVENDGIEKALKILGIL</sequence>
<accession>A0A6A0BEN9</accession>
<dbReference type="InterPro" id="IPR023214">
    <property type="entry name" value="HAD_sf"/>
</dbReference>
<dbReference type="NCBIfam" id="TIGR01484">
    <property type="entry name" value="HAD-SF-IIB"/>
    <property type="match status" value="1"/>
</dbReference>
<dbReference type="GO" id="GO:0016791">
    <property type="term" value="F:phosphatase activity"/>
    <property type="evidence" value="ECO:0007669"/>
    <property type="project" value="TreeGrafter"/>
</dbReference>
<keyword evidence="2" id="KW-1185">Reference proteome</keyword>
<evidence type="ECO:0000313" key="1">
    <source>
        <dbReference type="EMBL" id="GFH43236.1"/>
    </source>
</evidence>
<organism evidence="1 2">
    <name type="scientific">Pseudolactococcus hodotermopsidis</name>
    <dbReference type="NCBI Taxonomy" id="2709157"/>
    <lineage>
        <taxon>Bacteria</taxon>
        <taxon>Bacillati</taxon>
        <taxon>Bacillota</taxon>
        <taxon>Bacilli</taxon>
        <taxon>Lactobacillales</taxon>
        <taxon>Streptococcaceae</taxon>
        <taxon>Pseudolactococcus</taxon>
    </lineage>
</organism>
<dbReference type="SFLD" id="SFLDS00003">
    <property type="entry name" value="Haloacid_Dehalogenase"/>
    <property type="match status" value="1"/>
</dbReference>
<dbReference type="EMBL" id="BLLI01000067">
    <property type="protein sequence ID" value="GFH43236.1"/>
    <property type="molecule type" value="Genomic_DNA"/>
</dbReference>
<proteinExistence type="predicted"/>
<dbReference type="GO" id="GO:0005829">
    <property type="term" value="C:cytosol"/>
    <property type="evidence" value="ECO:0007669"/>
    <property type="project" value="TreeGrafter"/>
</dbReference>
<dbReference type="Pfam" id="PF08282">
    <property type="entry name" value="Hydrolase_3"/>
    <property type="match status" value="1"/>
</dbReference>
<keyword evidence="1" id="KW-0378">Hydrolase</keyword>